<dbReference type="Pfam" id="PF08240">
    <property type="entry name" value="ADH_N"/>
    <property type="match status" value="1"/>
</dbReference>
<dbReference type="Proteomes" id="UP001235840">
    <property type="component" value="Unassembled WGS sequence"/>
</dbReference>
<dbReference type="InterPro" id="IPR050129">
    <property type="entry name" value="Zn_alcohol_dh"/>
</dbReference>
<dbReference type="CDD" id="cd05281">
    <property type="entry name" value="TDH"/>
    <property type="match status" value="1"/>
</dbReference>
<accession>A0ABT9VV05</accession>
<comment type="caution">
    <text evidence="10">The sequence shown here is derived from an EMBL/GenBank/DDBJ whole genome shotgun (WGS) entry which is preliminary data.</text>
</comment>
<keyword evidence="4 8" id="KW-0862">Zinc</keyword>
<evidence type="ECO:0000256" key="6">
    <source>
        <dbReference type="ARBA" id="ARBA00023027"/>
    </source>
</evidence>
<dbReference type="PANTHER" id="PTHR43401">
    <property type="entry name" value="L-THREONINE 3-DEHYDROGENASE"/>
    <property type="match status" value="1"/>
</dbReference>
<comment type="cofactor">
    <cofactor evidence="1 8">
        <name>Zn(2+)</name>
        <dbReference type="ChEBI" id="CHEBI:29105"/>
    </cofactor>
</comment>
<evidence type="ECO:0000256" key="7">
    <source>
        <dbReference type="NCBIfam" id="TIGR00692"/>
    </source>
</evidence>
<dbReference type="InterPro" id="IPR004627">
    <property type="entry name" value="L-Threonine_3-DHase"/>
</dbReference>
<dbReference type="SMART" id="SM00829">
    <property type="entry name" value="PKS_ER"/>
    <property type="match status" value="1"/>
</dbReference>
<keyword evidence="5 10" id="KW-0560">Oxidoreductase</keyword>
<dbReference type="PANTHER" id="PTHR43401:SF2">
    <property type="entry name" value="L-THREONINE 3-DEHYDROGENASE"/>
    <property type="match status" value="1"/>
</dbReference>
<dbReference type="RefSeq" id="WP_307390972.1">
    <property type="nucleotide sequence ID" value="NZ_BAAADK010000018.1"/>
</dbReference>
<dbReference type="InterPro" id="IPR036291">
    <property type="entry name" value="NAD(P)-bd_dom_sf"/>
</dbReference>
<dbReference type="SUPFAM" id="SSF50129">
    <property type="entry name" value="GroES-like"/>
    <property type="match status" value="1"/>
</dbReference>
<keyword evidence="11" id="KW-1185">Reference proteome</keyword>
<dbReference type="EMBL" id="JAUSTY010000002">
    <property type="protein sequence ID" value="MDQ0164808.1"/>
    <property type="molecule type" value="Genomic_DNA"/>
</dbReference>
<evidence type="ECO:0000256" key="2">
    <source>
        <dbReference type="ARBA" id="ARBA00022490"/>
    </source>
</evidence>
<gene>
    <name evidence="10" type="ORF">J2S11_000708</name>
</gene>
<evidence type="ECO:0000256" key="4">
    <source>
        <dbReference type="ARBA" id="ARBA00022833"/>
    </source>
</evidence>
<dbReference type="NCBIfam" id="NF003808">
    <property type="entry name" value="PRK05396.1"/>
    <property type="match status" value="1"/>
</dbReference>
<evidence type="ECO:0000313" key="11">
    <source>
        <dbReference type="Proteomes" id="UP001235840"/>
    </source>
</evidence>
<dbReference type="InterPro" id="IPR002328">
    <property type="entry name" value="ADH_Zn_CS"/>
</dbReference>
<dbReference type="EC" id="1.1.1.103" evidence="7"/>
<name>A0ABT9VV05_9BACI</name>
<evidence type="ECO:0000256" key="8">
    <source>
        <dbReference type="RuleBase" id="RU361277"/>
    </source>
</evidence>
<comment type="similarity">
    <text evidence="8">Belongs to the zinc-containing alcohol dehydrogenase family.</text>
</comment>
<reference evidence="10 11" key="1">
    <citation type="submission" date="2023-07" db="EMBL/GenBank/DDBJ databases">
        <title>Genomic Encyclopedia of Type Strains, Phase IV (KMG-IV): sequencing the most valuable type-strain genomes for metagenomic binning, comparative biology and taxonomic classification.</title>
        <authorList>
            <person name="Goeker M."/>
        </authorList>
    </citation>
    <scope>NUCLEOTIDE SEQUENCE [LARGE SCALE GENOMIC DNA]</scope>
    <source>
        <strain evidence="10 11">DSM 12751</strain>
    </source>
</reference>
<evidence type="ECO:0000256" key="5">
    <source>
        <dbReference type="ARBA" id="ARBA00023002"/>
    </source>
</evidence>
<dbReference type="InterPro" id="IPR011032">
    <property type="entry name" value="GroES-like_sf"/>
</dbReference>
<dbReference type="GO" id="GO:0008743">
    <property type="term" value="F:L-threonine 3-dehydrogenase activity"/>
    <property type="evidence" value="ECO:0007669"/>
    <property type="project" value="UniProtKB-EC"/>
</dbReference>
<dbReference type="InterPro" id="IPR020843">
    <property type="entry name" value="ER"/>
</dbReference>
<dbReference type="Pfam" id="PF00107">
    <property type="entry name" value="ADH_zinc_N"/>
    <property type="match status" value="1"/>
</dbReference>
<evidence type="ECO:0000256" key="3">
    <source>
        <dbReference type="ARBA" id="ARBA00022723"/>
    </source>
</evidence>
<dbReference type="InterPro" id="IPR013149">
    <property type="entry name" value="ADH-like_C"/>
</dbReference>
<keyword evidence="6" id="KW-0520">NAD</keyword>
<evidence type="ECO:0000313" key="10">
    <source>
        <dbReference type="EMBL" id="MDQ0164808.1"/>
    </source>
</evidence>
<feature type="domain" description="Enoyl reductase (ER)" evidence="9">
    <location>
        <begin position="16"/>
        <end position="344"/>
    </location>
</feature>
<keyword evidence="2" id="KW-0963">Cytoplasm</keyword>
<dbReference type="Gene3D" id="3.40.50.720">
    <property type="entry name" value="NAD(P)-binding Rossmann-like Domain"/>
    <property type="match status" value="1"/>
</dbReference>
<dbReference type="PROSITE" id="PS00059">
    <property type="entry name" value="ADH_ZINC"/>
    <property type="match status" value="1"/>
</dbReference>
<dbReference type="InterPro" id="IPR013154">
    <property type="entry name" value="ADH-like_N"/>
</dbReference>
<sequence length="346" mass="37252">MNGKMKAIVKHREGFGAELQMVDIPKIKPNEALIKVKATSICGTDVHIYTWDAWSASRVKTPYVFGHEFAGEVVEVGSQVTNVQAGDHVSAETHIICGECPQCLTGQYHICRETQIIGVDTQGCFAEYVALPATNLWKNDKELPFEIASVQEPMGNAVQTALSGPIVGKTVAVIGCGPIGLMAVAVAKASGASEVYAIDINEYRLDIASKIGATATINSGKENPVERAKQLTQGNGVDVILEMSGHPMAIDQGFKMVTNGGRVSMLGLPTQKVELDITNDIVFKGIQVHGITGRKMFETWFQTSGLLKTGAIDMNSIITHTFSLEEFEKGFDLMIKGQSGKIVLIP</sequence>
<dbReference type="SUPFAM" id="SSF51735">
    <property type="entry name" value="NAD(P)-binding Rossmann-fold domains"/>
    <property type="match status" value="1"/>
</dbReference>
<evidence type="ECO:0000259" key="9">
    <source>
        <dbReference type="SMART" id="SM00829"/>
    </source>
</evidence>
<protein>
    <recommendedName>
        <fullName evidence="7">L-threonine 3-dehydrogenase</fullName>
        <ecNumber evidence="7">1.1.1.103</ecNumber>
    </recommendedName>
</protein>
<dbReference type="Gene3D" id="3.90.180.10">
    <property type="entry name" value="Medium-chain alcohol dehydrogenases, catalytic domain"/>
    <property type="match status" value="1"/>
</dbReference>
<keyword evidence="3 8" id="KW-0479">Metal-binding</keyword>
<dbReference type="NCBIfam" id="TIGR00692">
    <property type="entry name" value="tdh"/>
    <property type="match status" value="1"/>
</dbReference>
<proteinExistence type="inferred from homology"/>
<organism evidence="10 11">
    <name type="scientific">Caldalkalibacillus horti</name>
    <dbReference type="NCBI Taxonomy" id="77523"/>
    <lineage>
        <taxon>Bacteria</taxon>
        <taxon>Bacillati</taxon>
        <taxon>Bacillota</taxon>
        <taxon>Bacilli</taxon>
        <taxon>Bacillales</taxon>
        <taxon>Bacillaceae</taxon>
        <taxon>Caldalkalibacillus</taxon>
    </lineage>
</organism>
<evidence type="ECO:0000256" key="1">
    <source>
        <dbReference type="ARBA" id="ARBA00001947"/>
    </source>
</evidence>